<comment type="caution">
    <text evidence="1">The sequence shown here is derived from an EMBL/GenBank/DDBJ whole genome shotgun (WGS) entry which is preliminary data.</text>
</comment>
<reference evidence="1" key="1">
    <citation type="journal article" date="2020" name="mSystems">
        <title>Genome- and Community-Level Interaction Insights into Carbon Utilization and Element Cycling Functions of Hydrothermarchaeota in Hydrothermal Sediment.</title>
        <authorList>
            <person name="Zhou Z."/>
            <person name="Liu Y."/>
            <person name="Xu W."/>
            <person name="Pan J."/>
            <person name="Luo Z.H."/>
            <person name="Li M."/>
        </authorList>
    </citation>
    <scope>NUCLEOTIDE SEQUENCE [LARGE SCALE GENOMIC DNA]</scope>
    <source>
        <strain evidence="1">SpSt-618</strain>
    </source>
</reference>
<organism evidence="1">
    <name type="scientific">Ignisphaera aggregans</name>
    <dbReference type="NCBI Taxonomy" id="334771"/>
    <lineage>
        <taxon>Archaea</taxon>
        <taxon>Thermoproteota</taxon>
        <taxon>Thermoprotei</taxon>
        <taxon>Desulfurococcales</taxon>
        <taxon>Desulfurococcaceae</taxon>
        <taxon>Ignisphaera</taxon>
    </lineage>
</organism>
<evidence type="ECO:0000313" key="1">
    <source>
        <dbReference type="EMBL" id="HGN36188.1"/>
    </source>
</evidence>
<dbReference type="AlphaFoldDB" id="A0A7J3I636"/>
<gene>
    <name evidence="1" type="ORF">ENT87_01355</name>
</gene>
<proteinExistence type="predicted"/>
<name>A0A7J3I636_9CREN</name>
<sequence length="77" mass="8597">MSTLGFTDLGAPFIDVHVIGLHHKPASWMGSSSHGNTTYIKPYKPIRKLKQLHKVLDGGELWVEVTLNATTMKPELR</sequence>
<protein>
    <submittedName>
        <fullName evidence="1">Uncharacterized protein</fullName>
    </submittedName>
</protein>
<dbReference type="EMBL" id="DTAI01000044">
    <property type="protein sequence ID" value="HGN36188.1"/>
    <property type="molecule type" value="Genomic_DNA"/>
</dbReference>
<accession>A0A7J3I636</accession>